<gene>
    <name evidence="5" type="primary">rimM</name>
    <name evidence="8" type="ORF">BTM29_08595</name>
</gene>
<evidence type="ECO:0000256" key="5">
    <source>
        <dbReference type="HAMAP-Rule" id="MF_00014"/>
    </source>
</evidence>
<evidence type="ECO:0000313" key="8">
    <source>
        <dbReference type="EMBL" id="APX72603.1"/>
    </source>
</evidence>
<comment type="similarity">
    <text evidence="5">Belongs to the RimM family.</text>
</comment>
<evidence type="ECO:0000259" key="7">
    <source>
        <dbReference type="Pfam" id="PF24986"/>
    </source>
</evidence>
<dbReference type="Gene3D" id="2.30.30.240">
    <property type="entry name" value="PRC-barrel domain"/>
    <property type="match status" value="1"/>
</dbReference>
<reference evidence="9" key="1">
    <citation type="submission" date="2016-12" db="EMBL/GenBank/DDBJ databases">
        <authorList>
            <person name="Jung M.Y."/>
            <person name="Lee S.H."/>
        </authorList>
    </citation>
    <scope>NUCLEOTIDE SEQUENCE [LARGE SCALE GENOMIC DNA]</scope>
    <source>
        <strain evidence="9">WiKim39</strain>
    </source>
</reference>
<keyword evidence="1 5" id="KW-0963">Cytoplasm</keyword>
<dbReference type="GO" id="GO:0006364">
    <property type="term" value="P:rRNA processing"/>
    <property type="evidence" value="ECO:0007669"/>
    <property type="project" value="UniProtKB-UniRule"/>
</dbReference>
<protein>
    <recommendedName>
        <fullName evidence="5">Ribosome maturation factor RimM</fullName>
    </recommendedName>
</protein>
<dbReference type="InterPro" id="IPR011033">
    <property type="entry name" value="PRC_barrel-like_sf"/>
</dbReference>
<comment type="subcellular location">
    <subcellularLocation>
        <location evidence="5">Cytoplasm</location>
    </subcellularLocation>
</comment>
<dbReference type="InterPro" id="IPR009000">
    <property type="entry name" value="Transl_B-barrel_sf"/>
</dbReference>
<dbReference type="EMBL" id="CP019323">
    <property type="protein sequence ID" value="APX72603.1"/>
    <property type="molecule type" value="Genomic_DNA"/>
</dbReference>
<sequence length="172" mass="19579">MTEELYRVGTIVNTHGIKGELRIIPITDFPEERFKKGANLFLRQSGKKDKKLIVESSRKHKNFILIKFEGYDNINDVEQYVKSELFSGNETKPKLNDGEFFYSQIIGLTVVDPNLGEIGKIKEIIELGPNDVWVVKGPKYKEVLIPYIADVVKKVDLDAKKVDVEIPDGLID</sequence>
<dbReference type="SUPFAM" id="SSF50346">
    <property type="entry name" value="PRC-barrel domain"/>
    <property type="match status" value="1"/>
</dbReference>
<accession>A0A1P8Q434</accession>
<dbReference type="AlphaFoldDB" id="A0A1P8Q434"/>
<dbReference type="GO" id="GO:0043022">
    <property type="term" value="F:ribosome binding"/>
    <property type="evidence" value="ECO:0007669"/>
    <property type="project" value="InterPro"/>
</dbReference>
<evidence type="ECO:0000259" key="6">
    <source>
        <dbReference type="Pfam" id="PF01782"/>
    </source>
</evidence>
<evidence type="ECO:0000313" key="9">
    <source>
        <dbReference type="Proteomes" id="UP000187499"/>
    </source>
</evidence>
<dbReference type="NCBIfam" id="TIGR02273">
    <property type="entry name" value="16S_RimM"/>
    <property type="match status" value="1"/>
</dbReference>
<evidence type="ECO:0000256" key="3">
    <source>
        <dbReference type="ARBA" id="ARBA00022552"/>
    </source>
</evidence>
<dbReference type="Pfam" id="PF01782">
    <property type="entry name" value="RimM"/>
    <property type="match status" value="1"/>
</dbReference>
<evidence type="ECO:0000256" key="1">
    <source>
        <dbReference type="ARBA" id="ARBA00022490"/>
    </source>
</evidence>
<dbReference type="Gene3D" id="2.40.30.60">
    <property type="entry name" value="RimM"/>
    <property type="match status" value="1"/>
</dbReference>
<dbReference type="GO" id="GO:0005840">
    <property type="term" value="C:ribosome"/>
    <property type="evidence" value="ECO:0007669"/>
    <property type="project" value="InterPro"/>
</dbReference>
<dbReference type="GO" id="GO:0042274">
    <property type="term" value="P:ribosomal small subunit biogenesis"/>
    <property type="evidence" value="ECO:0007669"/>
    <property type="project" value="UniProtKB-UniRule"/>
</dbReference>
<comment type="function">
    <text evidence="5">An accessory protein needed during the final step in the assembly of 30S ribosomal subunit, possibly for assembly of the head region. Essential for efficient processing of 16S rRNA. May be needed both before and after RbfA during the maturation of 16S rRNA. It has affinity for free ribosomal 30S subunits but not for 70S ribosomes.</text>
</comment>
<evidence type="ECO:0000256" key="4">
    <source>
        <dbReference type="ARBA" id="ARBA00023186"/>
    </source>
</evidence>
<organism evidence="8 9">
    <name type="scientific">Companilactobacillus allii</name>
    <dbReference type="NCBI Taxonomy" id="1847728"/>
    <lineage>
        <taxon>Bacteria</taxon>
        <taxon>Bacillati</taxon>
        <taxon>Bacillota</taxon>
        <taxon>Bacilli</taxon>
        <taxon>Lactobacillales</taxon>
        <taxon>Lactobacillaceae</taxon>
        <taxon>Companilactobacillus</taxon>
    </lineage>
</organism>
<evidence type="ECO:0000256" key="2">
    <source>
        <dbReference type="ARBA" id="ARBA00022517"/>
    </source>
</evidence>
<feature type="domain" description="RimM N-terminal" evidence="6">
    <location>
        <begin position="8"/>
        <end position="86"/>
    </location>
</feature>
<proteinExistence type="inferred from homology"/>
<dbReference type="PANTHER" id="PTHR33692:SF1">
    <property type="entry name" value="RIBOSOME MATURATION FACTOR RIMM"/>
    <property type="match status" value="1"/>
</dbReference>
<keyword evidence="4 5" id="KW-0143">Chaperone</keyword>
<keyword evidence="2 5" id="KW-0690">Ribosome biogenesis</keyword>
<keyword evidence="9" id="KW-1185">Reference proteome</keyword>
<dbReference type="GO" id="GO:0005737">
    <property type="term" value="C:cytoplasm"/>
    <property type="evidence" value="ECO:0007669"/>
    <property type="project" value="UniProtKB-SubCell"/>
</dbReference>
<comment type="domain">
    <text evidence="5">The PRC barrel domain binds ribosomal protein uS19.</text>
</comment>
<dbReference type="SUPFAM" id="SSF50447">
    <property type="entry name" value="Translation proteins"/>
    <property type="match status" value="1"/>
</dbReference>
<comment type="subunit">
    <text evidence="5">Binds ribosomal protein uS19.</text>
</comment>
<keyword evidence="3 5" id="KW-0698">rRNA processing</keyword>
<dbReference type="Proteomes" id="UP000187499">
    <property type="component" value="Chromosome"/>
</dbReference>
<dbReference type="PANTHER" id="PTHR33692">
    <property type="entry name" value="RIBOSOME MATURATION FACTOR RIMM"/>
    <property type="match status" value="1"/>
</dbReference>
<dbReference type="InterPro" id="IPR036976">
    <property type="entry name" value="RimM_N_sf"/>
</dbReference>
<dbReference type="RefSeq" id="WP_076616153.1">
    <property type="nucleotide sequence ID" value="NZ_CP019323.1"/>
</dbReference>
<dbReference type="STRING" id="1847728.BTM29_08595"/>
<feature type="domain" description="Ribosome maturation factor RimM PRC barrel" evidence="7">
    <location>
        <begin position="103"/>
        <end position="170"/>
    </location>
</feature>
<dbReference type="InterPro" id="IPR002676">
    <property type="entry name" value="RimM_N"/>
</dbReference>
<dbReference type="HAMAP" id="MF_00014">
    <property type="entry name" value="Ribosome_mat_RimM"/>
    <property type="match status" value="1"/>
</dbReference>
<dbReference type="OrthoDB" id="9810331at2"/>
<dbReference type="KEGG" id="lalw:BTM29_08595"/>
<dbReference type="Pfam" id="PF24986">
    <property type="entry name" value="PRC_RimM"/>
    <property type="match status" value="1"/>
</dbReference>
<dbReference type="InterPro" id="IPR011961">
    <property type="entry name" value="RimM"/>
</dbReference>
<dbReference type="InterPro" id="IPR056792">
    <property type="entry name" value="PRC_RimM"/>
</dbReference>
<name>A0A1P8Q434_9LACO</name>